<keyword evidence="6 7" id="KW-0472">Membrane</keyword>
<dbReference type="NCBIfam" id="TIGR00786">
    <property type="entry name" value="dctM"/>
    <property type="match status" value="1"/>
</dbReference>
<evidence type="ECO:0000256" key="2">
    <source>
        <dbReference type="ARBA" id="ARBA00022475"/>
    </source>
</evidence>
<feature type="transmembrane region" description="Helical" evidence="7">
    <location>
        <begin position="216"/>
        <end position="234"/>
    </location>
</feature>
<dbReference type="GO" id="GO:0005886">
    <property type="term" value="C:plasma membrane"/>
    <property type="evidence" value="ECO:0007669"/>
    <property type="project" value="UniProtKB-SubCell"/>
</dbReference>
<feature type="transmembrane region" description="Helical" evidence="7">
    <location>
        <begin position="165"/>
        <end position="189"/>
    </location>
</feature>
<evidence type="ECO:0000256" key="1">
    <source>
        <dbReference type="ARBA" id="ARBA00004429"/>
    </source>
</evidence>
<feature type="transmembrane region" description="Helical" evidence="7">
    <location>
        <begin position="7"/>
        <end position="27"/>
    </location>
</feature>
<dbReference type="InterPro" id="IPR004681">
    <property type="entry name" value="TRAP_DctM"/>
</dbReference>
<sequence>MMLILIGLRVPIGVAMGGVAFLGLWYLRNFNVALSVLRDTPFVFAANWDLSAIPMFLLMGAVASNSGIGAGLFRAAYAWFGGLPGGLAVATNWACAGFGAASGSSIAAAAVMARLSVPEMLKNKYDKALATGVCASGGTLDALIPPSILFVIYGVFAEVSISKLLLAGIIPGLLTAGVYMIMIVVRCWLNPKLGPPVEFPNRNDMWRERWASLRDIWPILVLIVAVMGGLYWGVVSPTESGAAGALIAILIGFAQRKLSLRGLIESFKDAIGTTAQLLFVGIGAVIYTKFLALSGSATLFTELVGTWALDPLLLVVAISVIYLILGMFLDPLGMILLTIPVFVPMFAALDLDLVWLGVLVVKYIGIGLLTPPVGFNIYVVSGALNNQIPLTTIFRGCYWFLACEVVIMTLLIAFPQISLWLPSTMN</sequence>
<dbReference type="Pfam" id="PF06808">
    <property type="entry name" value="DctM"/>
    <property type="match status" value="1"/>
</dbReference>
<dbReference type="PIRSF" id="PIRSF006066">
    <property type="entry name" value="HI0050"/>
    <property type="match status" value="1"/>
</dbReference>
<keyword evidence="7" id="KW-0813">Transport</keyword>
<feature type="transmembrane region" description="Helical" evidence="7">
    <location>
        <begin position="332"/>
        <end position="351"/>
    </location>
</feature>
<feature type="transmembrane region" description="Helical" evidence="7">
    <location>
        <begin position="75"/>
        <end position="94"/>
    </location>
</feature>
<keyword evidence="2" id="KW-1003">Cell membrane</keyword>
<comment type="function">
    <text evidence="7">Part of the tripartite ATP-independent periplasmic (TRAP) transport system.</text>
</comment>
<accession>A0A1W7A0D8</accession>
<feature type="transmembrane region" description="Helical" evidence="7">
    <location>
        <begin position="42"/>
        <end position="63"/>
    </location>
</feature>
<dbReference type="AlphaFoldDB" id="A0A1W7A0D8"/>
<evidence type="ECO:0000256" key="7">
    <source>
        <dbReference type="RuleBase" id="RU369079"/>
    </source>
</evidence>
<dbReference type="KEGG" id="psin:CAK95_18520"/>
<keyword evidence="5 7" id="KW-1133">Transmembrane helix</keyword>
<dbReference type="PANTHER" id="PTHR33362:SF5">
    <property type="entry name" value="C4-DICARBOXYLATE TRAP TRANSPORTER LARGE PERMEASE PROTEIN DCTM"/>
    <property type="match status" value="1"/>
</dbReference>
<reference evidence="9 10" key="1">
    <citation type="submission" date="2017-05" db="EMBL/GenBank/DDBJ databases">
        <title>Full genome sequence of Pseudorhodoplanes sinuspersici.</title>
        <authorList>
            <person name="Dastgheib S.M.M."/>
            <person name="Shavandi M."/>
            <person name="Tirandaz H."/>
        </authorList>
    </citation>
    <scope>NUCLEOTIDE SEQUENCE [LARGE SCALE GENOMIC DNA]</scope>
    <source>
        <strain evidence="9 10">RIPI110</strain>
    </source>
</reference>
<dbReference type="Proteomes" id="UP000194137">
    <property type="component" value="Chromosome"/>
</dbReference>
<proteinExistence type="inferred from homology"/>
<feature type="transmembrane region" description="Helical" evidence="7">
    <location>
        <begin position="304"/>
        <end position="325"/>
    </location>
</feature>
<comment type="similarity">
    <text evidence="7">Belongs to the TRAP transporter large permease family.</text>
</comment>
<keyword evidence="10" id="KW-1185">Reference proteome</keyword>
<evidence type="ECO:0000259" key="8">
    <source>
        <dbReference type="Pfam" id="PF06808"/>
    </source>
</evidence>
<evidence type="ECO:0000256" key="4">
    <source>
        <dbReference type="ARBA" id="ARBA00022692"/>
    </source>
</evidence>
<organism evidence="9 10">
    <name type="scientific">Pseudorhodoplanes sinuspersici</name>
    <dbReference type="NCBI Taxonomy" id="1235591"/>
    <lineage>
        <taxon>Bacteria</taxon>
        <taxon>Pseudomonadati</taxon>
        <taxon>Pseudomonadota</taxon>
        <taxon>Alphaproteobacteria</taxon>
        <taxon>Hyphomicrobiales</taxon>
        <taxon>Pseudorhodoplanes</taxon>
    </lineage>
</organism>
<feature type="transmembrane region" description="Helical" evidence="7">
    <location>
        <begin position="129"/>
        <end position="153"/>
    </location>
</feature>
<gene>
    <name evidence="9" type="ORF">CAK95_18520</name>
</gene>
<evidence type="ECO:0000313" key="10">
    <source>
        <dbReference type="Proteomes" id="UP000194137"/>
    </source>
</evidence>
<feature type="transmembrane region" description="Helical" evidence="7">
    <location>
        <begin position="363"/>
        <end position="384"/>
    </location>
</feature>
<dbReference type="InterPro" id="IPR010656">
    <property type="entry name" value="DctM"/>
</dbReference>
<dbReference type="GO" id="GO:0022857">
    <property type="term" value="F:transmembrane transporter activity"/>
    <property type="evidence" value="ECO:0007669"/>
    <property type="project" value="UniProtKB-UniRule"/>
</dbReference>
<evidence type="ECO:0000256" key="3">
    <source>
        <dbReference type="ARBA" id="ARBA00022519"/>
    </source>
</evidence>
<comment type="subunit">
    <text evidence="7">The complex comprises the extracytoplasmic solute receptor protein and the two transmembrane proteins.</text>
</comment>
<protein>
    <recommendedName>
        <fullName evidence="7">TRAP transporter large permease protein</fullName>
    </recommendedName>
</protein>
<evidence type="ECO:0000256" key="6">
    <source>
        <dbReference type="ARBA" id="ARBA00023136"/>
    </source>
</evidence>
<evidence type="ECO:0000313" key="9">
    <source>
        <dbReference type="EMBL" id="ARQ03048.1"/>
    </source>
</evidence>
<name>A0A1W7A0D8_9HYPH</name>
<feature type="transmembrane region" description="Helical" evidence="7">
    <location>
        <begin position="100"/>
        <end position="117"/>
    </location>
</feature>
<keyword evidence="3 7" id="KW-0997">Cell inner membrane</keyword>
<feature type="transmembrane region" description="Helical" evidence="7">
    <location>
        <begin position="396"/>
        <end position="421"/>
    </location>
</feature>
<feature type="domain" description="TRAP C4-dicarboxylate transport system permease DctM subunit" evidence="8">
    <location>
        <begin position="1"/>
        <end position="417"/>
    </location>
</feature>
<dbReference type="STRING" id="1235591.CAK95_18520"/>
<dbReference type="OrthoDB" id="9783448at2"/>
<feature type="transmembrane region" description="Helical" evidence="7">
    <location>
        <begin position="240"/>
        <end position="258"/>
    </location>
</feature>
<comment type="subcellular location">
    <subcellularLocation>
        <location evidence="1 7">Cell inner membrane</location>
        <topology evidence="1 7">Multi-pass membrane protein</topology>
    </subcellularLocation>
</comment>
<feature type="transmembrane region" description="Helical" evidence="7">
    <location>
        <begin position="270"/>
        <end position="292"/>
    </location>
</feature>
<dbReference type="EMBL" id="CP021112">
    <property type="protein sequence ID" value="ARQ03048.1"/>
    <property type="molecule type" value="Genomic_DNA"/>
</dbReference>
<evidence type="ECO:0000256" key="5">
    <source>
        <dbReference type="ARBA" id="ARBA00022989"/>
    </source>
</evidence>
<dbReference type="PANTHER" id="PTHR33362">
    <property type="entry name" value="SIALIC ACID TRAP TRANSPORTER PERMEASE PROTEIN SIAT-RELATED"/>
    <property type="match status" value="1"/>
</dbReference>
<keyword evidence="4 7" id="KW-0812">Transmembrane</keyword>